<reference evidence="1 2" key="1">
    <citation type="submission" date="2023-07" db="EMBL/GenBank/DDBJ databases">
        <title>Sequencing the genomes of 1000 actinobacteria strains.</title>
        <authorList>
            <person name="Klenk H.-P."/>
        </authorList>
    </citation>
    <scope>NUCLEOTIDE SEQUENCE [LARGE SCALE GENOMIC DNA]</scope>
    <source>
        <strain evidence="1 2">DSM 44710</strain>
    </source>
</reference>
<dbReference type="Proteomes" id="UP001240984">
    <property type="component" value="Unassembled WGS sequence"/>
</dbReference>
<protein>
    <submittedName>
        <fullName evidence="1">Arc/MetJ-type ribon-helix-helix transcriptional regulator</fullName>
    </submittedName>
</protein>
<organism evidence="1 2">
    <name type="scientific">Catenuloplanes nepalensis</name>
    <dbReference type="NCBI Taxonomy" id="587533"/>
    <lineage>
        <taxon>Bacteria</taxon>
        <taxon>Bacillati</taxon>
        <taxon>Actinomycetota</taxon>
        <taxon>Actinomycetes</taxon>
        <taxon>Micromonosporales</taxon>
        <taxon>Micromonosporaceae</taxon>
        <taxon>Catenuloplanes</taxon>
    </lineage>
</organism>
<gene>
    <name evidence="1" type="ORF">J2S43_005488</name>
</gene>
<name>A0ABT9MZV3_9ACTN</name>
<comment type="caution">
    <text evidence="1">The sequence shown here is derived from an EMBL/GenBank/DDBJ whole genome shotgun (WGS) entry which is preliminary data.</text>
</comment>
<evidence type="ECO:0000313" key="1">
    <source>
        <dbReference type="EMBL" id="MDP9796976.1"/>
    </source>
</evidence>
<evidence type="ECO:0000313" key="2">
    <source>
        <dbReference type="Proteomes" id="UP001240984"/>
    </source>
</evidence>
<proteinExistence type="predicted"/>
<dbReference type="EMBL" id="JAUSRA010000001">
    <property type="protein sequence ID" value="MDP9796976.1"/>
    <property type="molecule type" value="Genomic_DNA"/>
</dbReference>
<keyword evidence="2" id="KW-1185">Reference proteome</keyword>
<dbReference type="RefSeq" id="WP_306833971.1">
    <property type="nucleotide sequence ID" value="NZ_JAUSRA010000001.1"/>
</dbReference>
<sequence>MKLSISLSDEDVRFVDEYARRAGIAGRSTVVHKAVELLRLQDLERAYADAWDEWDGSEDAALWENTSGDGIVDATR</sequence>
<accession>A0ABT9MZV3</accession>